<dbReference type="EMBL" id="VBUT01000006">
    <property type="protein sequence ID" value="TLF76436.1"/>
    <property type="molecule type" value="Genomic_DNA"/>
</dbReference>
<gene>
    <name evidence="1" type="ORF">FEK34_15975</name>
</gene>
<name>A0A5R8NLA2_9NOCA</name>
<proteinExistence type="predicted"/>
<dbReference type="RefSeq" id="WP_138448621.1">
    <property type="nucleotide sequence ID" value="NZ_VBUT01000006.1"/>
</dbReference>
<evidence type="ECO:0000313" key="2">
    <source>
        <dbReference type="Proteomes" id="UP000306378"/>
    </source>
</evidence>
<accession>A0A5R8NLA2</accession>
<organism evidence="1 2">
    <name type="scientific">Nocardia cyriacigeorgica</name>
    <dbReference type="NCBI Taxonomy" id="135487"/>
    <lineage>
        <taxon>Bacteria</taxon>
        <taxon>Bacillati</taxon>
        <taxon>Actinomycetota</taxon>
        <taxon>Actinomycetes</taxon>
        <taxon>Mycobacteriales</taxon>
        <taxon>Nocardiaceae</taxon>
        <taxon>Nocardia</taxon>
    </lineage>
</organism>
<sequence length="134" mass="14556">MSDDTQGQIQKWQQLKQQAIDGDLRMEEGIGEALRGACADYILKLDDLKAKAKQLEHLSGYGGLPSALHLRDKFQAKAVAGRADDPDDSAVKRLEKHIEIAQLMHDTYAAAIGQLQNTDQAVGSNVTTAGEGIR</sequence>
<comment type="caution">
    <text evidence="1">The sequence shown here is derived from an EMBL/GenBank/DDBJ whole genome shotgun (WGS) entry which is preliminary data.</text>
</comment>
<dbReference type="AlphaFoldDB" id="A0A5R8NLA2"/>
<protein>
    <submittedName>
        <fullName evidence="1">Uncharacterized protein</fullName>
    </submittedName>
</protein>
<dbReference type="Proteomes" id="UP000306378">
    <property type="component" value="Unassembled WGS sequence"/>
</dbReference>
<reference evidence="1 2" key="1">
    <citation type="submission" date="2019-05" db="EMBL/GenBank/DDBJ databases">
        <title>Genomes sequences of two Nocardia cyriacigeorgica environmental isolates, type strains Nocardia asteroides ATCC 19247 and Nocardia cyriacigeorgica DSM 44484.</title>
        <authorList>
            <person name="Vautrin F."/>
            <person name="Bergeron E."/>
            <person name="Dubost A."/>
            <person name="Abrouk D."/>
            <person name="Rodriguez Nava V."/>
            <person name="Pujic P."/>
        </authorList>
    </citation>
    <scope>NUCLEOTIDE SEQUENCE [LARGE SCALE GENOMIC DNA]</scope>
    <source>
        <strain evidence="1 2">EML 446</strain>
    </source>
</reference>
<evidence type="ECO:0000313" key="1">
    <source>
        <dbReference type="EMBL" id="TLF76436.1"/>
    </source>
</evidence>